<dbReference type="AlphaFoldDB" id="A0A7T4R041"/>
<gene>
    <name evidence="2" type="ORF">I6N98_16745</name>
</gene>
<dbReference type="EMBL" id="CP066167">
    <property type="protein sequence ID" value="QQD17968.1"/>
    <property type="molecule type" value="Genomic_DNA"/>
</dbReference>
<accession>A0A7T4R041</accession>
<dbReference type="Proteomes" id="UP000596063">
    <property type="component" value="Chromosome"/>
</dbReference>
<dbReference type="PANTHER" id="PTHR37539">
    <property type="entry name" value="SECRETED PROTEIN-RELATED"/>
    <property type="match status" value="1"/>
</dbReference>
<reference evidence="2 3" key="1">
    <citation type="submission" date="2020-12" db="EMBL/GenBank/DDBJ databases">
        <authorList>
            <person name="Shan Y."/>
        </authorList>
    </citation>
    <scope>NUCLEOTIDE SEQUENCE [LARGE SCALE GENOMIC DNA]</scope>
    <source>
        <strain evidence="3">csc3.9</strain>
    </source>
</reference>
<proteinExistence type="predicted"/>
<dbReference type="RefSeq" id="WP_198569466.1">
    <property type="nucleotide sequence ID" value="NZ_CP066167.1"/>
</dbReference>
<dbReference type="KEGG" id="snan:I6N98_16745"/>
<name>A0A7T4R041_9GAMM</name>
<dbReference type="InterPro" id="IPR018713">
    <property type="entry name" value="MPAB/Lcp_cat_dom"/>
</dbReference>
<evidence type="ECO:0000259" key="1">
    <source>
        <dbReference type="Pfam" id="PF09995"/>
    </source>
</evidence>
<sequence length="435" mass="48360">MSIYPDSVLAQKEAVPAIYRNADFSLVPERFTKDLSVESSLINGRFADRRQALLADEDTVELIKAYTMTGDGVADAYAALIPQYGLQALIGMLEEACDKGIEALQNPPQELVDFIRHMEKTPDWLDMALVEQGAKEERINAATLFPFAIRGAFFATFLNKYTALPMAMTGALSGRLAAKRVFETASFFTTSTLPGALGRYGEGFKAAAKVRLMHSMVRFHAMSSDKWDFKTYGIPIPQVDQMPAGLIGVFILSQKVLKQGRTEFNAEERAILELARYRCYLLGLPEDLLAETPEGIMKLWLTRSATIRHGFDDATCGELIRQTMAADLRRNPSLWGAVENRLEQGFSKLFLLKNFCAGDADKARSIGVELSLSDWLAAFAALLLIVMKKATYKVLRRTPGLSAWSERRLIARVHTLLGRYGKADFVTDSAKYSHA</sequence>
<protein>
    <submittedName>
        <fullName evidence="2">DUF2236 domain-containing protein</fullName>
    </submittedName>
</protein>
<evidence type="ECO:0000313" key="3">
    <source>
        <dbReference type="Proteomes" id="UP000596063"/>
    </source>
</evidence>
<organism evidence="2 3">
    <name type="scientific">Spongiibacter nanhainus</name>
    <dbReference type="NCBI Taxonomy" id="2794344"/>
    <lineage>
        <taxon>Bacteria</taxon>
        <taxon>Pseudomonadati</taxon>
        <taxon>Pseudomonadota</taxon>
        <taxon>Gammaproteobacteria</taxon>
        <taxon>Cellvibrionales</taxon>
        <taxon>Spongiibacteraceae</taxon>
        <taxon>Spongiibacter</taxon>
    </lineage>
</organism>
<keyword evidence="3" id="KW-1185">Reference proteome</keyword>
<dbReference type="PANTHER" id="PTHR37539:SF1">
    <property type="entry name" value="ER-BOUND OXYGENASE MPAB_MPAB'_RUBBER OXYGENASE CATALYTIC DOMAIN-CONTAINING PROTEIN"/>
    <property type="match status" value="1"/>
</dbReference>
<dbReference type="Pfam" id="PF09995">
    <property type="entry name" value="MPAB_Lcp_cat"/>
    <property type="match status" value="1"/>
</dbReference>
<dbReference type="GO" id="GO:0016491">
    <property type="term" value="F:oxidoreductase activity"/>
    <property type="evidence" value="ECO:0007669"/>
    <property type="project" value="InterPro"/>
</dbReference>
<feature type="domain" description="ER-bound oxygenase mpaB/mpaB'/Rubber oxygenase catalytic" evidence="1">
    <location>
        <begin position="150"/>
        <end position="407"/>
    </location>
</feature>
<evidence type="ECO:0000313" key="2">
    <source>
        <dbReference type="EMBL" id="QQD17968.1"/>
    </source>
</evidence>
<dbReference type="InterPro" id="IPR037473">
    <property type="entry name" value="Lcp-like"/>
</dbReference>